<proteinExistence type="predicted"/>
<evidence type="ECO:0000313" key="3">
    <source>
        <dbReference type="Proteomes" id="UP000271587"/>
    </source>
</evidence>
<keyword evidence="1" id="KW-0812">Transmembrane</keyword>
<feature type="transmembrane region" description="Helical" evidence="1">
    <location>
        <begin position="177"/>
        <end position="193"/>
    </location>
</feature>
<feature type="transmembrane region" description="Helical" evidence="1">
    <location>
        <begin position="199"/>
        <end position="218"/>
    </location>
</feature>
<keyword evidence="1" id="KW-0472">Membrane</keyword>
<feature type="transmembrane region" description="Helical" evidence="1">
    <location>
        <begin position="116"/>
        <end position="135"/>
    </location>
</feature>
<evidence type="ECO:0000256" key="1">
    <source>
        <dbReference type="SAM" id="Phobius"/>
    </source>
</evidence>
<feature type="transmembrane region" description="Helical" evidence="1">
    <location>
        <begin position="89"/>
        <end position="109"/>
    </location>
</feature>
<feature type="transmembrane region" description="Helical" evidence="1">
    <location>
        <begin position="292"/>
        <end position="313"/>
    </location>
</feature>
<dbReference type="EMBL" id="CP033897">
    <property type="protein sequence ID" value="AZA11226.1"/>
    <property type="molecule type" value="Genomic_DNA"/>
</dbReference>
<feature type="transmembrane region" description="Helical" evidence="1">
    <location>
        <begin position="43"/>
        <end position="59"/>
    </location>
</feature>
<sequence>MKDVKNTAAGRLVLLACAGFALVLGLRAALGLAGIIAVQPLDHGALMVFGFLGTAISLERAVAARVTWGWIAPIAAAVASVTLAAQLAIVAGICWVLSFSALVGIYIHIQRRAATIAVQVQMIGAVAGVLAVAQWMLNTSFASALPMAACFAIATIIGERIELARVSFAGANAEGRIAWSVMALFSAAVVAIAHPAGNALFGLALGGVGAAALRVDVARKLIRSQGVSRYMAACMLAAYVWLILAALVWVIGGSYDVRVHAIFLGFVMSMIFAHAPTIATAVSKRTLPYHRVLYIPVILLHVGLSARVLGSLIGDLLAWRIAGVSNVVAVAVFMICAVTLSVWKGKRSAIANTRR</sequence>
<feature type="transmembrane region" description="Helical" evidence="1">
    <location>
        <begin position="230"/>
        <end position="251"/>
    </location>
</feature>
<organism evidence="2 3">
    <name type="scientific">Corynebacterium gerontici</name>
    <dbReference type="NCBI Taxonomy" id="2079234"/>
    <lineage>
        <taxon>Bacteria</taxon>
        <taxon>Bacillati</taxon>
        <taxon>Actinomycetota</taxon>
        <taxon>Actinomycetes</taxon>
        <taxon>Mycobacteriales</taxon>
        <taxon>Corynebacteriaceae</taxon>
        <taxon>Corynebacterium</taxon>
    </lineage>
</organism>
<accession>A0A3G6IZX7</accession>
<reference evidence="2 3" key="1">
    <citation type="submission" date="2018-11" db="EMBL/GenBank/DDBJ databases">
        <authorList>
            <person name="Kleinhagauer T."/>
            <person name="Glaeser S.P."/>
            <person name="Spergser J."/>
            <person name="Ruckert C."/>
            <person name="Kaempfer P."/>
            <person name="Busse H.-J."/>
        </authorList>
    </citation>
    <scope>NUCLEOTIDE SEQUENCE [LARGE SCALE GENOMIC DNA]</scope>
    <source>
        <strain evidence="2 3">W8</strain>
    </source>
</reference>
<dbReference type="Proteomes" id="UP000271587">
    <property type="component" value="Chromosome"/>
</dbReference>
<feature type="transmembrane region" description="Helical" evidence="1">
    <location>
        <begin position="66"/>
        <end position="83"/>
    </location>
</feature>
<protein>
    <recommendedName>
        <fullName evidence="4">NnrS protein</fullName>
    </recommendedName>
</protein>
<gene>
    <name evidence="2" type="ORF">CGERO_04550</name>
</gene>
<evidence type="ECO:0008006" key="4">
    <source>
        <dbReference type="Google" id="ProtNLM"/>
    </source>
</evidence>
<keyword evidence="1" id="KW-1133">Transmembrane helix</keyword>
<dbReference type="AlphaFoldDB" id="A0A3G6IZX7"/>
<dbReference type="KEGG" id="cgk:CGERO_04550"/>
<feature type="transmembrane region" description="Helical" evidence="1">
    <location>
        <begin position="257"/>
        <end position="280"/>
    </location>
</feature>
<name>A0A3G6IZX7_9CORY</name>
<evidence type="ECO:0000313" key="2">
    <source>
        <dbReference type="EMBL" id="AZA11226.1"/>
    </source>
</evidence>
<feature type="transmembrane region" description="Helical" evidence="1">
    <location>
        <begin position="141"/>
        <end position="157"/>
    </location>
</feature>
<keyword evidence="3" id="KW-1185">Reference proteome</keyword>
<feature type="transmembrane region" description="Helical" evidence="1">
    <location>
        <begin position="319"/>
        <end position="343"/>
    </location>
</feature>